<evidence type="ECO:0000313" key="3">
    <source>
        <dbReference type="EMBL" id="QNM00349.1"/>
    </source>
</evidence>
<dbReference type="KEGG" id="wcp:H9Q76_03410"/>
<dbReference type="AlphaFoldDB" id="A0A7G9FP67"/>
<gene>
    <name evidence="3" type="ORF">H9Q76_03410</name>
</gene>
<reference evidence="3 4" key="1">
    <citation type="submission" date="2020-08" db="EMBL/GenBank/DDBJ databases">
        <authorList>
            <person name="Liu C."/>
            <person name="Sun Q."/>
        </authorList>
    </citation>
    <scope>NUCLEOTIDE SEQUENCE [LARGE SCALE GENOMIC DNA]</scope>
    <source>
        <strain evidence="3 4">NSJ-4</strain>
    </source>
</reference>
<dbReference type="Pfam" id="PF13279">
    <property type="entry name" value="4HBT_2"/>
    <property type="match status" value="1"/>
</dbReference>
<protein>
    <submittedName>
        <fullName evidence="3">Acyl-CoA thioesterase</fullName>
    </submittedName>
</protein>
<evidence type="ECO:0000256" key="1">
    <source>
        <dbReference type="ARBA" id="ARBA00005953"/>
    </source>
</evidence>
<comment type="similarity">
    <text evidence="1">Belongs to the 4-hydroxybenzoyl-CoA thioesterase family.</text>
</comment>
<dbReference type="InterPro" id="IPR006684">
    <property type="entry name" value="YbgC/YbaW"/>
</dbReference>
<sequence>MTRYPYYERTIHYYETDRMGVVHHSNYARILEDCRIDMMAYYGLPYAELERMGYMIPVLELSEKFTESLKFGEVVKVVPDIYKVSAYKFYISYKIYDEGMKTVKHTATTAHCFLNNDFKPVSLKKEAPELYDKLLLMANPEAY</sequence>
<accession>A0A7G9FP67</accession>
<dbReference type="PANTHER" id="PTHR31793">
    <property type="entry name" value="4-HYDROXYBENZOYL-COA THIOESTERASE FAMILY MEMBER"/>
    <property type="match status" value="1"/>
</dbReference>
<organism evidence="3 4">
    <name type="scientific">Wujia chipingensis</name>
    <dbReference type="NCBI Taxonomy" id="2763670"/>
    <lineage>
        <taxon>Bacteria</taxon>
        <taxon>Bacillati</taxon>
        <taxon>Bacillota</taxon>
        <taxon>Clostridia</taxon>
        <taxon>Lachnospirales</taxon>
        <taxon>Lachnospiraceae</taxon>
        <taxon>Wujia</taxon>
    </lineage>
</organism>
<dbReference type="SUPFAM" id="SSF54637">
    <property type="entry name" value="Thioesterase/thiol ester dehydrase-isomerase"/>
    <property type="match status" value="1"/>
</dbReference>
<dbReference type="InterPro" id="IPR029069">
    <property type="entry name" value="HotDog_dom_sf"/>
</dbReference>
<keyword evidence="2" id="KW-0378">Hydrolase</keyword>
<evidence type="ECO:0000313" key="4">
    <source>
        <dbReference type="Proteomes" id="UP000515819"/>
    </source>
</evidence>
<name>A0A7G9FP67_9FIRM</name>
<dbReference type="GO" id="GO:0047617">
    <property type="term" value="F:fatty acyl-CoA hydrolase activity"/>
    <property type="evidence" value="ECO:0007669"/>
    <property type="project" value="TreeGrafter"/>
</dbReference>
<keyword evidence="4" id="KW-1185">Reference proteome</keyword>
<proteinExistence type="inferred from homology"/>
<dbReference type="InterPro" id="IPR050563">
    <property type="entry name" value="4-hydroxybenzoyl-CoA_TE"/>
</dbReference>
<dbReference type="EMBL" id="CP060632">
    <property type="protein sequence ID" value="QNM00349.1"/>
    <property type="molecule type" value="Genomic_DNA"/>
</dbReference>
<dbReference type="Gene3D" id="3.10.129.10">
    <property type="entry name" value="Hotdog Thioesterase"/>
    <property type="match status" value="1"/>
</dbReference>
<dbReference type="Proteomes" id="UP000515819">
    <property type="component" value="Chromosome"/>
</dbReference>
<dbReference type="PANTHER" id="PTHR31793:SF27">
    <property type="entry name" value="NOVEL THIOESTERASE SUPERFAMILY DOMAIN AND SAPOSIN A-TYPE DOMAIN CONTAINING PROTEIN (0610012H03RIK)"/>
    <property type="match status" value="1"/>
</dbReference>
<evidence type="ECO:0000256" key="2">
    <source>
        <dbReference type="ARBA" id="ARBA00022801"/>
    </source>
</evidence>
<dbReference type="PIRSF" id="PIRSF003230">
    <property type="entry name" value="YbgC"/>
    <property type="match status" value="1"/>
</dbReference>
<dbReference type="CDD" id="cd00586">
    <property type="entry name" value="4HBT"/>
    <property type="match status" value="1"/>
</dbReference>
<dbReference type="RefSeq" id="WP_021985645.1">
    <property type="nucleotide sequence ID" value="NZ_CP060632.1"/>
</dbReference>